<evidence type="ECO:0000256" key="3">
    <source>
        <dbReference type="ARBA" id="ARBA00022723"/>
    </source>
</evidence>
<dbReference type="Gene3D" id="3.40.830.10">
    <property type="entry name" value="LigB-like"/>
    <property type="match status" value="1"/>
</dbReference>
<dbReference type="PIRSF" id="PIRSF006157">
    <property type="entry name" value="Doxgns_DODA"/>
    <property type="match status" value="1"/>
</dbReference>
<dbReference type="GO" id="GO:0008198">
    <property type="term" value="F:ferrous iron binding"/>
    <property type="evidence" value="ECO:0007669"/>
    <property type="project" value="InterPro"/>
</dbReference>
<comment type="similarity">
    <text evidence="2">Belongs to the DODA-type extradiol aromatic ring-opening dioxygenase family.</text>
</comment>
<dbReference type="Pfam" id="PF02900">
    <property type="entry name" value="LigB"/>
    <property type="match status" value="1"/>
</dbReference>
<evidence type="ECO:0000259" key="6">
    <source>
        <dbReference type="Pfam" id="PF02900"/>
    </source>
</evidence>
<feature type="domain" description="Extradiol ring-cleavage dioxygenase class III enzyme subunit B" evidence="6">
    <location>
        <begin position="9"/>
        <end position="246"/>
    </location>
</feature>
<dbReference type="InterPro" id="IPR014436">
    <property type="entry name" value="Extradiol_dOase_DODA"/>
</dbReference>
<dbReference type="GO" id="GO:0016702">
    <property type="term" value="F:oxidoreductase activity, acting on single donors with incorporation of molecular oxygen, incorporation of two atoms of oxygen"/>
    <property type="evidence" value="ECO:0007669"/>
    <property type="project" value="UniProtKB-ARBA"/>
</dbReference>
<protein>
    <submittedName>
        <fullName evidence="7">Aromatic ring-opening dioxygenase, catalytic subunit, LigB family</fullName>
    </submittedName>
</protein>
<gene>
    <name evidence="7" type="ORF">SAMN04487951_101162</name>
</gene>
<keyword evidence="4" id="KW-0862">Zinc</keyword>
<keyword evidence="7" id="KW-0223">Dioxygenase</keyword>
<keyword evidence="3" id="KW-0479">Metal-binding</keyword>
<sequence>MMNTSPDILFLSHGGGPLPLLGDPDHQEMVESLKGIANVISKPSAILIISAHWEASVPTITSGAAPELNYDYAGFPPEAYRIQYPCQGEPELAQQVSRALENAGIPAQQDAQRGFDHGVFVPLKIMYPEADIPCVQLSLVNSLSAETHLAIGRALKSLERENLLVIGSGFSFHNMREFFSPITQDSQAKNNAFEDWLVETSSSHHIDEVERSRRLANWDSAPHARFCHPREEHLLPLHVCYGLAGRPSDEQLSATILNKASGMFYWSRKSAK</sequence>
<organism evidence="7 8">
    <name type="scientific">Vreelandella arcis</name>
    <dbReference type="NCBI Taxonomy" id="416873"/>
    <lineage>
        <taxon>Bacteria</taxon>
        <taxon>Pseudomonadati</taxon>
        <taxon>Pseudomonadota</taxon>
        <taxon>Gammaproteobacteria</taxon>
        <taxon>Oceanospirillales</taxon>
        <taxon>Halomonadaceae</taxon>
        <taxon>Vreelandella</taxon>
    </lineage>
</organism>
<dbReference type="SUPFAM" id="SSF53213">
    <property type="entry name" value="LigB-like"/>
    <property type="match status" value="1"/>
</dbReference>
<dbReference type="PANTHER" id="PTHR30096:SF0">
    <property type="entry name" value="4,5-DOPA DIOXYGENASE EXTRADIOL-LIKE PROTEIN"/>
    <property type="match status" value="1"/>
</dbReference>
<evidence type="ECO:0000256" key="2">
    <source>
        <dbReference type="ARBA" id="ARBA00007581"/>
    </source>
</evidence>
<proteinExistence type="inferred from homology"/>
<evidence type="ECO:0000313" key="8">
    <source>
        <dbReference type="Proteomes" id="UP000199677"/>
    </source>
</evidence>
<dbReference type="Proteomes" id="UP000199677">
    <property type="component" value="Unassembled WGS sequence"/>
</dbReference>
<keyword evidence="5" id="KW-0560">Oxidoreductase</keyword>
<dbReference type="PANTHER" id="PTHR30096">
    <property type="entry name" value="4,5-DOPA DIOXYGENASE EXTRADIOL-LIKE PROTEIN"/>
    <property type="match status" value="1"/>
</dbReference>
<evidence type="ECO:0000256" key="1">
    <source>
        <dbReference type="ARBA" id="ARBA00001947"/>
    </source>
</evidence>
<comment type="cofactor">
    <cofactor evidence="1">
        <name>Zn(2+)</name>
        <dbReference type="ChEBI" id="CHEBI:29105"/>
    </cofactor>
</comment>
<dbReference type="STRING" id="416873.SAMN04487951_101162"/>
<dbReference type="CDD" id="cd07363">
    <property type="entry name" value="45_DOPA_Dioxygenase"/>
    <property type="match status" value="1"/>
</dbReference>
<dbReference type="EMBL" id="FNII01000001">
    <property type="protein sequence ID" value="SDM92673.1"/>
    <property type="molecule type" value="Genomic_DNA"/>
</dbReference>
<evidence type="ECO:0000256" key="5">
    <source>
        <dbReference type="ARBA" id="ARBA00023002"/>
    </source>
</evidence>
<accession>A0A1G9X8M2</accession>
<dbReference type="InterPro" id="IPR004183">
    <property type="entry name" value="Xdiol_dOase_suB"/>
</dbReference>
<keyword evidence="8" id="KW-1185">Reference proteome</keyword>
<evidence type="ECO:0000313" key="7">
    <source>
        <dbReference type="EMBL" id="SDM92673.1"/>
    </source>
</evidence>
<evidence type="ECO:0000256" key="4">
    <source>
        <dbReference type="ARBA" id="ARBA00022833"/>
    </source>
</evidence>
<dbReference type="AlphaFoldDB" id="A0A1G9X8M2"/>
<dbReference type="GO" id="GO:0008270">
    <property type="term" value="F:zinc ion binding"/>
    <property type="evidence" value="ECO:0007669"/>
    <property type="project" value="InterPro"/>
</dbReference>
<name>A0A1G9X8M2_9GAMM</name>
<reference evidence="8" key="1">
    <citation type="submission" date="2016-10" db="EMBL/GenBank/DDBJ databases">
        <authorList>
            <person name="Varghese N."/>
            <person name="Submissions S."/>
        </authorList>
    </citation>
    <scope>NUCLEOTIDE SEQUENCE [LARGE SCALE GENOMIC DNA]</scope>
    <source>
        <strain evidence="8">CGMCC 1.6494</strain>
    </source>
</reference>